<reference evidence="2" key="1">
    <citation type="submission" date="2022-08" db="EMBL/GenBank/DDBJ databases">
        <title>Polycladomyces zharkentsis sp. nov., a novel thermophilic CMC and starch-degrading bacterium isolated from a geothermal spring in Kazakhstan.</title>
        <authorList>
            <person name="Mashzhan A."/>
            <person name="Kistaubaeva A."/>
            <person name="Javier-Lopez R."/>
            <person name="Birkeland N.-K."/>
        </authorList>
    </citation>
    <scope>NUCLEOTIDE SEQUENCE</scope>
    <source>
        <strain evidence="2">KSR 13</strain>
    </source>
</reference>
<gene>
    <name evidence="2" type="ORF">NWF35_01300</name>
</gene>
<evidence type="ECO:0000313" key="3">
    <source>
        <dbReference type="Proteomes" id="UP001174196"/>
    </source>
</evidence>
<name>A0ABT8IIG0_9BACL</name>
<keyword evidence="1" id="KW-0472">Membrane</keyword>
<evidence type="ECO:0000256" key="1">
    <source>
        <dbReference type="SAM" id="Phobius"/>
    </source>
</evidence>
<comment type="caution">
    <text evidence="2">The sequence shown here is derived from an EMBL/GenBank/DDBJ whole genome shotgun (WGS) entry which is preliminary data.</text>
</comment>
<accession>A0ABT8IIG0</accession>
<evidence type="ECO:0000313" key="2">
    <source>
        <dbReference type="EMBL" id="MDN4592565.1"/>
    </source>
</evidence>
<proteinExistence type="predicted"/>
<dbReference type="EMBL" id="JANRHH010000011">
    <property type="protein sequence ID" value="MDN4592565.1"/>
    <property type="molecule type" value="Genomic_DNA"/>
</dbReference>
<sequence>MRWPHSLAGIKGVRRITWQEIVDLMTGLAAVLAVLVQVIRLFLDWEQSRKKRR</sequence>
<keyword evidence="3" id="KW-1185">Reference proteome</keyword>
<dbReference type="Proteomes" id="UP001174196">
    <property type="component" value="Unassembled WGS sequence"/>
</dbReference>
<keyword evidence="1" id="KW-1133">Transmembrane helix</keyword>
<keyword evidence="1" id="KW-0812">Transmembrane</keyword>
<dbReference type="RefSeq" id="WP_301237291.1">
    <property type="nucleotide sequence ID" value="NZ_JANRHH010000011.1"/>
</dbReference>
<protein>
    <submittedName>
        <fullName evidence="2">Uncharacterized protein</fullName>
    </submittedName>
</protein>
<feature type="transmembrane region" description="Helical" evidence="1">
    <location>
        <begin position="24"/>
        <end position="43"/>
    </location>
</feature>
<organism evidence="2 3">
    <name type="scientific">Polycladomyces subterraneus</name>
    <dbReference type="NCBI Taxonomy" id="1016997"/>
    <lineage>
        <taxon>Bacteria</taxon>
        <taxon>Bacillati</taxon>
        <taxon>Bacillota</taxon>
        <taxon>Bacilli</taxon>
        <taxon>Bacillales</taxon>
        <taxon>Thermoactinomycetaceae</taxon>
        <taxon>Polycladomyces</taxon>
    </lineage>
</organism>